<gene>
    <name evidence="3" type="ORF">HRG_10216</name>
</gene>
<feature type="compositionally biased region" description="Low complexity" evidence="1">
    <location>
        <begin position="219"/>
        <end position="256"/>
    </location>
</feature>
<feature type="domain" description="DUF7029" evidence="2">
    <location>
        <begin position="86"/>
        <end position="172"/>
    </location>
</feature>
<organism evidence="3 4">
    <name type="scientific">Hirsutella rhossiliensis</name>
    <dbReference type="NCBI Taxonomy" id="111463"/>
    <lineage>
        <taxon>Eukaryota</taxon>
        <taxon>Fungi</taxon>
        <taxon>Dikarya</taxon>
        <taxon>Ascomycota</taxon>
        <taxon>Pezizomycotina</taxon>
        <taxon>Sordariomycetes</taxon>
        <taxon>Hypocreomycetidae</taxon>
        <taxon>Hypocreales</taxon>
        <taxon>Ophiocordycipitaceae</taxon>
        <taxon>Hirsutella</taxon>
    </lineage>
</organism>
<feature type="region of interest" description="Disordered" evidence="1">
    <location>
        <begin position="179"/>
        <end position="273"/>
    </location>
</feature>
<feature type="region of interest" description="Disordered" evidence="1">
    <location>
        <begin position="661"/>
        <end position="696"/>
    </location>
</feature>
<dbReference type="RefSeq" id="XP_044716042.1">
    <property type="nucleotide sequence ID" value="XM_044868687.1"/>
</dbReference>
<dbReference type="AlphaFoldDB" id="A0A9P8MQC2"/>
<dbReference type="InterPro" id="IPR054293">
    <property type="entry name" value="DUF7029"/>
</dbReference>
<keyword evidence="4" id="KW-1185">Reference proteome</keyword>
<proteinExistence type="predicted"/>
<sequence length="936" mass="102985">MSAVPFQLPSPPAADGHNSFGFKNEQTATFSVNGPIATLSPNVHWDFDTKPAANVKPVMPGTGSQLYYGNGDPKKSGRFAFLTFYFDSPSVNLDHSDHVTVVSYDAHISELATMTIRFASQQAFDYAASTWSAKDGLILVGYVRGCGDYDKGDRCYFVVAELEKSNSLEFIVKGEAKRPDTISTGGETEWGHWVPREGGQDQDKQKKPTSSRKDEDRFSWSPSSSSTASPKSSHVPASNASATSISPSPTAPSNNSRDSMLGRDRNACKPPVDTKYGLPTACLGPFFDEDLDDIMGYEEMQPADQAYLKQLYPKYDEEAEPSDQDFDFDAEDPLWRRHRRSVVLEKRVWPFKQIWTAVKKLIEISASINKEISWKVPSAAQIDKIQDKHAKQVTSPWGDGILLKSFGLEESDNKHLEKYLNIYCVGCSVKGQARVNGRATWNANDGLTAAKVEFHTDLEFVLKIGIDAKISYSRKFETDLLDVGLPGLSYGPVEVGPWISLGASVNLEAAANGKMLAGAEMGLHDAHIVIDFKASTPVQSGWEPYFKPVFEANGEIMISAELGLPMALKVGLKVFSFEKSAKLVNEPSVKGVAQVAASVGLDKAGKFSAGFEETDGCAGILSQLTWRNKLWADAFGFKTFNLYDTDDRKIARNCIPLPKHLAQSNRKSNSTKATRLRRRQLEGRAPQQAPGPAPMVSELTPEMLATFQGGSSDELSYEAEIIQDLSYNDTNGIEFGRLVDRDEKTMVATCSNGNMYAVVAERLETSVDCSVLWAATMDNTLVLDGASRAMHYATAAMDRAGVSRLRLGPVEELPKSSRLVVWTVEYNPEADEGSRSYYLVRNADGEVFYPLVCEYKNDGGAKVFLAKSPEEGIRTLEGDDVAFSITGGYVKECHGLLLLQEEFDPAEDPVFFSLSGEAEDYFEYDDEEIDSFPPET</sequence>
<feature type="compositionally biased region" description="Basic and acidic residues" evidence="1">
    <location>
        <begin position="194"/>
        <end position="218"/>
    </location>
</feature>
<dbReference type="EMBL" id="JAIZPD010000015">
    <property type="protein sequence ID" value="KAH0958529.1"/>
    <property type="molecule type" value="Genomic_DNA"/>
</dbReference>
<evidence type="ECO:0000259" key="2">
    <source>
        <dbReference type="Pfam" id="PF22974"/>
    </source>
</evidence>
<dbReference type="Proteomes" id="UP000824596">
    <property type="component" value="Unassembled WGS sequence"/>
</dbReference>
<evidence type="ECO:0000313" key="3">
    <source>
        <dbReference type="EMBL" id="KAH0958529.1"/>
    </source>
</evidence>
<dbReference type="GeneID" id="68359345"/>
<comment type="caution">
    <text evidence="3">The sequence shown here is derived from an EMBL/GenBank/DDBJ whole genome shotgun (WGS) entry which is preliminary data.</text>
</comment>
<evidence type="ECO:0000313" key="4">
    <source>
        <dbReference type="Proteomes" id="UP000824596"/>
    </source>
</evidence>
<name>A0A9P8MQC2_9HYPO</name>
<evidence type="ECO:0000256" key="1">
    <source>
        <dbReference type="SAM" id="MobiDB-lite"/>
    </source>
</evidence>
<feature type="compositionally biased region" description="Polar residues" evidence="1">
    <location>
        <begin position="662"/>
        <end position="673"/>
    </location>
</feature>
<feature type="region of interest" description="Disordered" evidence="1">
    <location>
        <begin position="1"/>
        <end position="20"/>
    </location>
</feature>
<dbReference type="Pfam" id="PF22974">
    <property type="entry name" value="DUF7029"/>
    <property type="match status" value="1"/>
</dbReference>
<protein>
    <recommendedName>
        <fullName evidence="2">DUF7029 domain-containing protein</fullName>
    </recommendedName>
</protein>
<accession>A0A9P8MQC2</accession>
<dbReference type="OrthoDB" id="160645at2759"/>
<reference evidence="3" key="1">
    <citation type="submission" date="2021-09" db="EMBL/GenBank/DDBJ databases">
        <title>A high-quality genome of the endoparasitic fungus Hirsutella rhossiliensis with a comparison of Hirsutella genomes reveals transposable elements contributing to genome size variation.</title>
        <authorList>
            <person name="Lin R."/>
            <person name="Jiao Y."/>
            <person name="Sun X."/>
            <person name="Ling J."/>
            <person name="Xie B."/>
            <person name="Cheng X."/>
        </authorList>
    </citation>
    <scope>NUCLEOTIDE SEQUENCE</scope>
    <source>
        <strain evidence="3">HR02</strain>
    </source>
</reference>